<protein>
    <submittedName>
        <fullName evidence="1">Uncharacterized protein</fullName>
    </submittedName>
</protein>
<dbReference type="GO" id="GO:0006098">
    <property type="term" value="P:pentose-phosphate shunt"/>
    <property type="evidence" value="ECO:0007669"/>
    <property type="project" value="TreeGrafter"/>
</dbReference>
<dbReference type="PANTHER" id="PTHR43522">
    <property type="entry name" value="TRANSKETOLASE"/>
    <property type="match status" value="1"/>
</dbReference>
<dbReference type="Gramene" id="ONK71715">
    <property type="protein sequence ID" value="ONK71715"/>
    <property type="gene ID" value="A4U43_C04F11610"/>
</dbReference>
<proteinExistence type="predicted"/>
<gene>
    <name evidence="1" type="ORF">A4U43_C04F11610</name>
</gene>
<evidence type="ECO:0000313" key="2">
    <source>
        <dbReference type="Proteomes" id="UP000243459"/>
    </source>
</evidence>
<dbReference type="EMBL" id="CM007384">
    <property type="protein sequence ID" value="ONK71715.1"/>
    <property type="molecule type" value="Genomic_DNA"/>
</dbReference>
<organism evidence="1 2">
    <name type="scientific">Asparagus officinalis</name>
    <name type="common">Garden asparagus</name>
    <dbReference type="NCBI Taxonomy" id="4686"/>
    <lineage>
        <taxon>Eukaryota</taxon>
        <taxon>Viridiplantae</taxon>
        <taxon>Streptophyta</taxon>
        <taxon>Embryophyta</taxon>
        <taxon>Tracheophyta</taxon>
        <taxon>Spermatophyta</taxon>
        <taxon>Magnoliopsida</taxon>
        <taxon>Liliopsida</taxon>
        <taxon>Asparagales</taxon>
        <taxon>Asparagaceae</taxon>
        <taxon>Asparagoideae</taxon>
        <taxon>Asparagus</taxon>
    </lineage>
</organism>
<dbReference type="InterPro" id="IPR009014">
    <property type="entry name" value="Transketo_C/PFOR_II"/>
</dbReference>
<sequence>MLNILRLRPADGNETAGAYRIAVLNRMRPPVTAVSGKSFLKVSVTSTEGVEKGGYIISDKGACAPAAKIFEEFGFTVENVVAFANALHNRVFPNSRNALEVYTT</sequence>
<reference evidence="2" key="1">
    <citation type="journal article" date="2017" name="Nat. Commun.">
        <title>The asparagus genome sheds light on the origin and evolution of a young Y chromosome.</title>
        <authorList>
            <person name="Harkess A."/>
            <person name="Zhou J."/>
            <person name="Xu C."/>
            <person name="Bowers J.E."/>
            <person name="Van der Hulst R."/>
            <person name="Ayyampalayam S."/>
            <person name="Mercati F."/>
            <person name="Riccardi P."/>
            <person name="McKain M.R."/>
            <person name="Kakrana A."/>
            <person name="Tang H."/>
            <person name="Ray J."/>
            <person name="Groenendijk J."/>
            <person name="Arikit S."/>
            <person name="Mathioni S.M."/>
            <person name="Nakano M."/>
            <person name="Shan H."/>
            <person name="Telgmann-Rauber A."/>
            <person name="Kanno A."/>
            <person name="Yue Z."/>
            <person name="Chen H."/>
            <person name="Li W."/>
            <person name="Chen Y."/>
            <person name="Xu X."/>
            <person name="Zhang Y."/>
            <person name="Luo S."/>
            <person name="Chen H."/>
            <person name="Gao J."/>
            <person name="Mao Z."/>
            <person name="Pires J.C."/>
            <person name="Luo M."/>
            <person name="Kudrna D."/>
            <person name="Wing R.A."/>
            <person name="Meyers B.C."/>
            <person name="Yi K."/>
            <person name="Kong H."/>
            <person name="Lavrijsen P."/>
            <person name="Sunseri F."/>
            <person name="Falavigna A."/>
            <person name="Ye Y."/>
            <person name="Leebens-Mack J.H."/>
            <person name="Chen G."/>
        </authorList>
    </citation>
    <scope>NUCLEOTIDE SEQUENCE [LARGE SCALE GENOMIC DNA]</scope>
    <source>
        <strain evidence="2">cv. DH0086</strain>
    </source>
</reference>
<dbReference type="SUPFAM" id="SSF52922">
    <property type="entry name" value="TK C-terminal domain-like"/>
    <property type="match status" value="1"/>
</dbReference>
<dbReference type="PANTHER" id="PTHR43522:SF2">
    <property type="entry name" value="TRANSKETOLASE 1-RELATED"/>
    <property type="match status" value="1"/>
</dbReference>
<dbReference type="AlphaFoldDB" id="A0A5P1F043"/>
<dbReference type="InterPro" id="IPR033247">
    <property type="entry name" value="Transketolase_fam"/>
</dbReference>
<dbReference type="GO" id="GO:0005829">
    <property type="term" value="C:cytosol"/>
    <property type="evidence" value="ECO:0007669"/>
    <property type="project" value="TreeGrafter"/>
</dbReference>
<name>A0A5P1F043_ASPOF</name>
<dbReference type="Proteomes" id="UP000243459">
    <property type="component" value="Chromosome 4"/>
</dbReference>
<dbReference type="Gene3D" id="3.40.50.920">
    <property type="match status" value="1"/>
</dbReference>
<evidence type="ECO:0000313" key="1">
    <source>
        <dbReference type="EMBL" id="ONK71715.1"/>
    </source>
</evidence>
<keyword evidence="2" id="KW-1185">Reference proteome</keyword>
<dbReference type="GO" id="GO:0004802">
    <property type="term" value="F:transketolase activity"/>
    <property type="evidence" value="ECO:0007669"/>
    <property type="project" value="TreeGrafter"/>
</dbReference>
<accession>A0A5P1F043</accession>